<dbReference type="SMART" id="SM01244">
    <property type="entry name" value="IRS"/>
    <property type="match status" value="1"/>
</dbReference>
<feature type="compositionally biased region" description="Low complexity" evidence="1">
    <location>
        <begin position="891"/>
        <end position="903"/>
    </location>
</feature>
<feature type="region of interest" description="Disordered" evidence="1">
    <location>
        <begin position="1059"/>
        <end position="1091"/>
    </location>
</feature>
<evidence type="ECO:0000256" key="1">
    <source>
        <dbReference type="SAM" id="MobiDB-lite"/>
    </source>
</evidence>
<dbReference type="GO" id="GO:0007528">
    <property type="term" value="P:neuromuscular junction development"/>
    <property type="evidence" value="ECO:0007669"/>
    <property type="project" value="TreeGrafter"/>
</dbReference>
<proteinExistence type="predicted"/>
<dbReference type="OrthoDB" id="6537982at2759"/>
<dbReference type="Gene3D" id="2.30.29.30">
    <property type="entry name" value="Pleckstrin-homology domain (PH domain)/Phosphotyrosine-binding domain (PTB)"/>
    <property type="match status" value="2"/>
</dbReference>
<feature type="compositionally biased region" description="Low complexity" evidence="1">
    <location>
        <begin position="1073"/>
        <end position="1084"/>
    </location>
</feature>
<reference evidence="3 4" key="1">
    <citation type="submission" date="2020-04" db="EMBL/GenBank/DDBJ databases">
        <authorList>
            <person name="Alioto T."/>
            <person name="Alioto T."/>
            <person name="Gomez Garrido J."/>
        </authorList>
    </citation>
    <scope>NUCLEOTIDE SEQUENCE [LARGE SCALE GENOMIC DNA]</scope>
</reference>
<dbReference type="GO" id="GO:0019901">
    <property type="term" value="F:protein kinase binding"/>
    <property type="evidence" value="ECO:0007669"/>
    <property type="project" value="InterPro"/>
</dbReference>
<feature type="compositionally biased region" description="Pro residues" evidence="1">
    <location>
        <begin position="390"/>
        <end position="399"/>
    </location>
</feature>
<feature type="region of interest" description="Disordered" evidence="1">
    <location>
        <begin position="769"/>
        <end position="823"/>
    </location>
</feature>
<dbReference type="PANTHER" id="PTHR21636:SF2">
    <property type="entry name" value="PROTEIN DOK-7"/>
    <property type="match status" value="1"/>
</dbReference>
<feature type="compositionally biased region" description="Basic and acidic residues" evidence="1">
    <location>
        <begin position="925"/>
        <end position="935"/>
    </location>
</feature>
<name>A0A8S1DTR3_9INSE</name>
<dbReference type="PROSITE" id="PS51257">
    <property type="entry name" value="PROKAR_LIPOPROTEIN"/>
    <property type="match status" value="1"/>
</dbReference>
<keyword evidence="4" id="KW-1185">Reference proteome</keyword>
<feature type="domain" description="IRS-type PTB" evidence="2">
    <location>
        <begin position="130"/>
        <end position="236"/>
    </location>
</feature>
<dbReference type="EMBL" id="CADEPI010000330">
    <property type="protein sequence ID" value="CAB3383912.1"/>
    <property type="molecule type" value="Genomic_DNA"/>
</dbReference>
<dbReference type="Pfam" id="PF02174">
    <property type="entry name" value="IRS"/>
    <property type="match status" value="1"/>
</dbReference>
<accession>A0A8S1DTR3</accession>
<sequence length="1091" mass="119106">MHRERAERKHERIPRCCCCLYSLCSCQPPTFFLSLIYFVPTQSSCFKHAVVAFVPDCLHLQLYRDCKDRYKQGQTKASLSLQHFLGLESGFTLDKESNTVAIICQDLTVVLAFDTRERLIQWQVKIATHLGEDQQFLIQVSSAPPKSKVVPGPARLHIQDHKFCLTNGVPPRLLGVWEIGHLRRYGVVDGKFCFEGGSRCSAKCEGLYVLGCGQASEVHQAMQHAAQGKLATRRRPLSRKMSAMDSPRKMLHSRTETRASDLSSCADSLMESDMLSRSICEAHASATMEDLSGRRSVWSSAESAHTDIMDSCSDATSVVAAEIEIERRGGGMERCSSCISKLGAISMKGANLTHTWTFEQHGHCLQDRASLSSGSSGGSSECWYDRPRAVQPPPVIPPKSPKHAAPAPAPVSNGRCQCCPPERPPKPQSPRKAPQTIRPVPGHVHPVHQPEEMHNYDVPRSILHGKMPPMPASGLDYYDTPKKIKESLSVEYPNYDTPPCAKSISRAFCNCPPPFTQQPRSENSFGAIQEVDFALPQQQYTKIELEDGRQYLRKGVQTQPQQQPPEDCTGMRYTTWSQSKGCGLLGRGEQAAGCPCQRVMGWTELLPCRRGSGAEDSGVPIHKVRLNGEGRMPVRDPSGQLSVLYATVDKSKKKPRPLPCPNYVNVEEIQAAGGPSGIAQAVQANYANMDFAQSLENYENAKDVLQGVPSKERPAEQYIVMEPNKKQPFPGYLTMTPANLGRASSIPALSSRPNASLTHSPGMADLRALQRKRSSSADASRFLSDDEDNGLEDNETSISSETVQERLSVTHEESPSDATEPTVSDYTQLHLGDSDSAKDVSTGTDSLEMKERLMTLPRSNLEDLKDKQPAAVHIRRSSSVPCKTAGHNRDSSSSNDSGVSAGSPYFPDLEPKTACIHSSLPRRCKSSEPLKDAKKVPSGPKSSSAGAEVPISIQPSRGTNGRPGIYKGPNGDVITTAPYPDSHSTSSGTSDMSDYIETLSLSSHSSSDIPDSVRLGLLIGRQATTTLRPRSGREYQKIDRAFIETDLKGSANEKAMATLRGLSQYPGTDKCESPSPGYMSGSPGQESAQPH</sequence>
<dbReference type="SUPFAM" id="SSF50729">
    <property type="entry name" value="PH domain-like"/>
    <property type="match status" value="1"/>
</dbReference>
<feature type="region of interest" description="Disordered" evidence="1">
    <location>
        <begin position="227"/>
        <end position="257"/>
    </location>
</feature>
<feature type="compositionally biased region" description="Low complexity" evidence="1">
    <location>
        <begin position="370"/>
        <end position="380"/>
    </location>
</feature>
<organism evidence="3 4">
    <name type="scientific">Cloeon dipterum</name>
    <dbReference type="NCBI Taxonomy" id="197152"/>
    <lineage>
        <taxon>Eukaryota</taxon>
        <taxon>Metazoa</taxon>
        <taxon>Ecdysozoa</taxon>
        <taxon>Arthropoda</taxon>
        <taxon>Hexapoda</taxon>
        <taxon>Insecta</taxon>
        <taxon>Pterygota</taxon>
        <taxon>Palaeoptera</taxon>
        <taxon>Ephemeroptera</taxon>
        <taxon>Pisciforma</taxon>
        <taxon>Baetidae</taxon>
        <taxon>Cloeon</taxon>
    </lineage>
</organism>
<feature type="region of interest" description="Disordered" evidence="1">
    <location>
        <begin position="858"/>
        <end position="905"/>
    </location>
</feature>
<dbReference type="AlphaFoldDB" id="A0A8S1DTR3"/>
<feature type="compositionally biased region" description="Acidic residues" evidence="1">
    <location>
        <begin position="785"/>
        <end position="795"/>
    </location>
</feature>
<evidence type="ECO:0000313" key="4">
    <source>
        <dbReference type="Proteomes" id="UP000494165"/>
    </source>
</evidence>
<gene>
    <name evidence="3" type="ORF">CLODIP_2_CD13676</name>
</gene>
<evidence type="ECO:0000259" key="2">
    <source>
        <dbReference type="PROSITE" id="PS51064"/>
    </source>
</evidence>
<dbReference type="InterPro" id="IPR011993">
    <property type="entry name" value="PH-like_dom_sf"/>
</dbReference>
<comment type="caution">
    <text evidence="3">The sequence shown here is derived from an EMBL/GenBank/DDBJ whole genome shotgun (WGS) entry which is preliminary data.</text>
</comment>
<dbReference type="InterPro" id="IPR037746">
    <property type="entry name" value="Dok-7"/>
</dbReference>
<protein>
    <recommendedName>
        <fullName evidence="2">IRS-type PTB domain-containing protein</fullName>
    </recommendedName>
</protein>
<dbReference type="InterPro" id="IPR002404">
    <property type="entry name" value="IRS_PTB"/>
</dbReference>
<evidence type="ECO:0000313" key="3">
    <source>
        <dbReference type="EMBL" id="CAB3383912.1"/>
    </source>
</evidence>
<dbReference type="PANTHER" id="PTHR21636">
    <property type="entry name" value="PROTEIN DOK-7"/>
    <property type="match status" value="1"/>
</dbReference>
<dbReference type="PROSITE" id="PS51064">
    <property type="entry name" value="IRS_PTB"/>
    <property type="match status" value="1"/>
</dbReference>
<feature type="region of interest" description="Disordered" evidence="1">
    <location>
        <begin position="368"/>
        <end position="438"/>
    </location>
</feature>
<feature type="region of interest" description="Disordered" evidence="1">
    <location>
        <begin position="920"/>
        <end position="967"/>
    </location>
</feature>
<dbReference type="Proteomes" id="UP000494165">
    <property type="component" value="Unassembled WGS sequence"/>
</dbReference>
<feature type="compositionally biased region" description="Polar residues" evidence="1">
    <location>
        <begin position="796"/>
        <end position="807"/>
    </location>
</feature>